<keyword evidence="20" id="KW-1185">Reference proteome</keyword>
<dbReference type="EMBL" id="FR839630">
    <property type="protein sequence ID" value="CCA39747.1"/>
    <property type="molecule type" value="Genomic_DNA"/>
</dbReference>
<reference evidence="19 20" key="3">
    <citation type="journal article" date="2016" name="FEMS Yeast Res.">
        <title>Curation of the genome annotation of Pichia pastoris (Komagataella phaffii) CBS7435 from gene level to protein function.</title>
        <authorList>
            <person name="Valli M."/>
            <person name="Tatto N.E."/>
            <person name="Peymann A."/>
            <person name="Gruber C."/>
            <person name="Landes N."/>
            <person name="Ekker H."/>
            <person name="Thallinger G.G."/>
            <person name="Mattanovich D."/>
            <person name="Gasser B."/>
            <person name="Graf A.B."/>
        </authorList>
    </citation>
    <scope>GENOME REANNOTATION</scope>
    <source>
        <strain evidence="19 20">ATCC 76273 / CBS 7435 / CECT 11047 / NRRL Y-11430 / Wegner 21-1</strain>
    </source>
</reference>
<evidence type="ECO:0000256" key="15">
    <source>
        <dbReference type="ARBA" id="ARBA00026213"/>
    </source>
</evidence>
<dbReference type="PRINTS" id="PR00765">
    <property type="entry name" value="CRBOXYPTASEA"/>
</dbReference>
<organism evidence="19 20">
    <name type="scientific">Komagataella phaffii (strain ATCC 76273 / CBS 7435 / CECT 11047 / NRRL Y-11430 / Wegner 21-1)</name>
    <name type="common">Yeast</name>
    <name type="synonym">Pichia pastoris</name>
    <dbReference type="NCBI Taxonomy" id="981350"/>
    <lineage>
        <taxon>Eukaryota</taxon>
        <taxon>Fungi</taxon>
        <taxon>Dikarya</taxon>
        <taxon>Ascomycota</taxon>
        <taxon>Saccharomycotina</taxon>
        <taxon>Pichiomycetes</taxon>
        <taxon>Pichiales</taxon>
        <taxon>Pichiaceae</taxon>
        <taxon>Komagataella</taxon>
    </lineage>
</organism>
<dbReference type="SMART" id="SM00631">
    <property type="entry name" value="Zn_pept"/>
    <property type="match status" value="1"/>
</dbReference>
<evidence type="ECO:0000256" key="2">
    <source>
        <dbReference type="ARBA" id="ARBA00004613"/>
    </source>
</evidence>
<evidence type="ECO:0000256" key="10">
    <source>
        <dbReference type="ARBA" id="ARBA00022833"/>
    </source>
</evidence>
<accession>F2QWG9</accession>
<dbReference type="FunFam" id="3.40.630.10:FF:000084">
    <property type="entry name" value="Carboxypeptidase B2"/>
    <property type="match status" value="1"/>
</dbReference>
<keyword evidence="11 19" id="KW-0482">Metalloprotease</keyword>
<evidence type="ECO:0000256" key="13">
    <source>
        <dbReference type="ARBA" id="ARBA00025210"/>
    </source>
</evidence>
<comment type="function">
    <text evidence="13">Inactive carboxypeptidase that may play a role in cell wall organization and biogenesis.</text>
</comment>
<evidence type="ECO:0000256" key="6">
    <source>
        <dbReference type="ARBA" id="ARBA00022670"/>
    </source>
</evidence>
<reference key="2">
    <citation type="submission" date="2011-04" db="EMBL/GenBank/DDBJ databases">
        <title>High-quality genome sequence of Pichia pastoris CBS 7435.</title>
        <authorList>
            <person name="Kueberl A."/>
            <person name="Schneider J."/>
            <person name="Thallinger G.G."/>
            <person name="Anderl I."/>
            <person name="Wibberg D."/>
            <person name="Hajek T."/>
            <person name="Jaenicke S."/>
            <person name="Brinkrolf K."/>
            <person name="Goesmann A."/>
            <person name="Szczepanowski R."/>
            <person name="Puehler A."/>
            <person name="Schwab H."/>
            <person name="Glieder A."/>
            <person name="Pichler H."/>
        </authorList>
    </citation>
    <scope>NUCLEOTIDE SEQUENCE</scope>
    <source>
        <strain>CBS 7435</strain>
    </source>
</reference>
<dbReference type="Pfam" id="PF00246">
    <property type="entry name" value="Peptidase_M14"/>
    <property type="match status" value="1"/>
</dbReference>
<dbReference type="HOGENOM" id="CLU_019326_1_0_1"/>
<reference evidence="19 20" key="1">
    <citation type="journal article" date="2011" name="J. Biotechnol.">
        <title>High-quality genome sequence of Pichia pastoris CBS7435.</title>
        <authorList>
            <person name="Kuberl A."/>
            <person name="Schneider J."/>
            <person name="Thallinger G.G."/>
            <person name="Anderl I."/>
            <person name="Wibberg D."/>
            <person name="Hajek T."/>
            <person name="Jaenicke S."/>
            <person name="Brinkrolf K."/>
            <person name="Goesmann A."/>
            <person name="Szczepanowski R."/>
            <person name="Puhler A."/>
            <person name="Schwab H."/>
            <person name="Glieder A."/>
            <person name="Pichler H."/>
        </authorList>
    </citation>
    <scope>NUCLEOTIDE SEQUENCE [LARGE SCALE GENOMIC DNA]</scope>
    <source>
        <strain evidence="20">ATCC 76273 / CBS 7435 / CECT 11047 / NRRL Y-11430 / Wegner 21-1</strain>
    </source>
</reference>
<feature type="domain" description="Peptidase M14" evidence="18">
    <location>
        <begin position="227"/>
        <end position="529"/>
    </location>
</feature>
<dbReference type="InterPro" id="IPR057246">
    <property type="entry name" value="CARBOXYPEPT_ZN_1"/>
</dbReference>
<dbReference type="PROSITE" id="PS51257">
    <property type="entry name" value="PROKAR_LIPOPROTEIN"/>
    <property type="match status" value="1"/>
</dbReference>
<keyword evidence="6 19" id="KW-0645">Protease</keyword>
<evidence type="ECO:0000256" key="12">
    <source>
        <dbReference type="ARBA" id="ARBA00023157"/>
    </source>
</evidence>
<evidence type="ECO:0000256" key="9">
    <source>
        <dbReference type="ARBA" id="ARBA00022801"/>
    </source>
</evidence>
<dbReference type="GO" id="GO:0006508">
    <property type="term" value="P:proteolysis"/>
    <property type="evidence" value="ECO:0007669"/>
    <property type="project" value="UniProtKB-KW"/>
</dbReference>
<dbReference type="PANTHER" id="PTHR11705:SF147">
    <property type="entry name" value="INACTIVE METALLOCARBOXYPEPTIDASE ECM14"/>
    <property type="match status" value="1"/>
</dbReference>
<keyword evidence="10" id="KW-0862">Zinc</keyword>
<feature type="signal peptide" evidence="17">
    <location>
        <begin position="1"/>
        <end position="25"/>
    </location>
</feature>
<keyword evidence="9" id="KW-0378">Hydrolase</keyword>
<dbReference type="GO" id="GO:0008270">
    <property type="term" value="F:zinc ion binding"/>
    <property type="evidence" value="ECO:0007669"/>
    <property type="project" value="InterPro"/>
</dbReference>
<comment type="cofactor">
    <cofactor evidence="1">
        <name>Zn(2+)</name>
        <dbReference type="ChEBI" id="CHEBI:29105"/>
    </cofactor>
</comment>
<gene>
    <name evidence="19" type="primary">ECM14</name>
    <name evidence="19" type="ordered locus">PP7435_Chr3-0794</name>
</gene>
<evidence type="ECO:0000313" key="20">
    <source>
        <dbReference type="Proteomes" id="UP000006853"/>
    </source>
</evidence>
<dbReference type="SUPFAM" id="SSF53187">
    <property type="entry name" value="Zn-dependent exopeptidases"/>
    <property type="match status" value="1"/>
</dbReference>
<dbReference type="PROSITE" id="PS00132">
    <property type="entry name" value="CARBOXYPEPT_ZN_1"/>
    <property type="match status" value="1"/>
</dbReference>
<dbReference type="Gene3D" id="3.40.630.10">
    <property type="entry name" value="Zn peptidases"/>
    <property type="match status" value="1"/>
</dbReference>
<keyword evidence="7" id="KW-0479">Metal-binding</keyword>
<dbReference type="GO" id="GO:0004181">
    <property type="term" value="F:metallocarboxypeptidase activity"/>
    <property type="evidence" value="ECO:0007669"/>
    <property type="project" value="InterPro"/>
</dbReference>
<keyword evidence="12" id="KW-1015">Disulfide bond</keyword>
<dbReference type="AlphaFoldDB" id="F2QWG9"/>
<evidence type="ECO:0000256" key="1">
    <source>
        <dbReference type="ARBA" id="ARBA00001947"/>
    </source>
</evidence>
<dbReference type="InterPro" id="IPR000834">
    <property type="entry name" value="Peptidase_M14"/>
</dbReference>
<evidence type="ECO:0000256" key="14">
    <source>
        <dbReference type="ARBA" id="ARBA00026187"/>
    </source>
</evidence>
<evidence type="ECO:0000259" key="18">
    <source>
        <dbReference type="PROSITE" id="PS52035"/>
    </source>
</evidence>
<evidence type="ECO:0000256" key="17">
    <source>
        <dbReference type="SAM" id="SignalP"/>
    </source>
</evidence>
<name>F2QWG9_KOMPC</name>
<keyword evidence="5" id="KW-0121">Carboxypeptidase</keyword>
<evidence type="ECO:0000256" key="11">
    <source>
        <dbReference type="ARBA" id="ARBA00023049"/>
    </source>
</evidence>
<sequence length="578" mass="67499">MLYKTTLSIAHTSVILLSLITAISCFELHLPQKVSHIVDSLQYTCGQFLQKQQIFALYNKQNFTEIVNQNIKGIEERVLSELLEERLENESQNDYYTANSQNWPIDLDQYSESFVIRITSEDEFIKYLIFKEAKALHISIWEQSVGLIDLKVDRDQMHRLLYNVESRILERRTRSVDSPVSEYKVQLMIGDLPQRIYETYPSTKVTSLQALGEFPSFQNLSNAFFEDFRTLETIYDWFEEIQKEFPKLVSINWIGQTYEGRDLKALHVRGKHSGNKTVVVTGGMHAREWISVTSACYAVHKLLQNYADGHHKEAKYLDKLDFLFVPVLNPDGYEYSFNEDRLWRKNRQETYMPRCFGIDIDHSFDYHFVKSEDLPCGEEYSGESPFESIESEVWNNFLNRTKEEHKIYGYIDLHSYSQTVLYPYAYSCEILPRDEENLIELGYGIARAIRKSTGKKYQVLKACEDRDADLLPDLGGGTALDYMYHNRAYWAFQIKLRDSGNHGFLLPKKFIYPVGTEKAKLFAAPESLSVFFGKTRHGHGDGLIFDIYSMHGWSLFRARFTYHDQAMPELYGAEYRKE</sequence>
<evidence type="ECO:0000256" key="7">
    <source>
        <dbReference type="ARBA" id="ARBA00022723"/>
    </source>
</evidence>
<dbReference type="PROSITE" id="PS52035">
    <property type="entry name" value="PEPTIDASE_M14"/>
    <property type="match status" value="1"/>
</dbReference>
<evidence type="ECO:0000256" key="4">
    <source>
        <dbReference type="ARBA" id="ARBA00022525"/>
    </source>
</evidence>
<feature type="chain" id="PRO_5003285911" description="Inactive metallocarboxypeptidase ECM14" evidence="17">
    <location>
        <begin position="26"/>
        <end position="578"/>
    </location>
</feature>
<evidence type="ECO:0000256" key="3">
    <source>
        <dbReference type="ARBA" id="ARBA00005988"/>
    </source>
</evidence>
<comment type="caution">
    <text evidence="16">Lacks conserved residue(s) required for the propagation of feature annotation.</text>
</comment>
<dbReference type="GO" id="GO:0005576">
    <property type="term" value="C:extracellular region"/>
    <property type="evidence" value="ECO:0007669"/>
    <property type="project" value="UniProtKB-SubCell"/>
</dbReference>
<dbReference type="CDD" id="cd03860">
    <property type="entry name" value="M14_CP_A-B_like"/>
    <property type="match status" value="1"/>
</dbReference>
<dbReference type="Proteomes" id="UP000006853">
    <property type="component" value="Chromosome 3"/>
</dbReference>
<comment type="similarity">
    <text evidence="3 16">Belongs to the peptidase M14 family.</text>
</comment>
<comment type="subcellular location">
    <subcellularLocation>
        <location evidence="2">Secreted</location>
    </subcellularLocation>
</comment>
<evidence type="ECO:0000313" key="19">
    <source>
        <dbReference type="EMBL" id="CCA39747.1"/>
    </source>
</evidence>
<proteinExistence type="inferred from homology"/>
<dbReference type="PANTHER" id="PTHR11705">
    <property type="entry name" value="PROTEASE FAMILY M14 CARBOXYPEPTIDASE A,B"/>
    <property type="match status" value="1"/>
</dbReference>
<evidence type="ECO:0000256" key="16">
    <source>
        <dbReference type="PROSITE-ProRule" id="PRU01379"/>
    </source>
</evidence>
<evidence type="ECO:0000256" key="5">
    <source>
        <dbReference type="ARBA" id="ARBA00022645"/>
    </source>
</evidence>
<keyword evidence="4" id="KW-0964">Secreted</keyword>
<evidence type="ECO:0000256" key="8">
    <source>
        <dbReference type="ARBA" id="ARBA00022729"/>
    </source>
</evidence>
<keyword evidence="8 17" id="KW-0732">Signal</keyword>
<protein>
    <recommendedName>
        <fullName evidence="14">Inactive metallocarboxypeptidase ECM14</fullName>
    </recommendedName>
    <alternativeName>
        <fullName evidence="15">Inactive metallocarboxypeptidase ecm14</fullName>
    </alternativeName>
</protein>